<name>A0A1H5VPQ9_9ACTN</name>
<evidence type="ECO:0000313" key="4">
    <source>
        <dbReference type="Proteomes" id="UP000236723"/>
    </source>
</evidence>
<dbReference type="PANTHER" id="PTHR33371">
    <property type="entry name" value="INTERMEMBRANE PHOSPHOLIPID TRANSPORT SYSTEM BINDING PROTEIN MLAD-RELATED"/>
    <property type="match status" value="1"/>
</dbReference>
<dbReference type="RefSeq" id="WP_103936638.1">
    <property type="nucleotide sequence ID" value="NZ_FNVO01000002.1"/>
</dbReference>
<reference evidence="4" key="1">
    <citation type="submission" date="2016-10" db="EMBL/GenBank/DDBJ databases">
        <authorList>
            <person name="Varghese N."/>
            <person name="Submissions S."/>
        </authorList>
    </citation>
    <scope>NUCLEOTIDE SEQUENCE [LARGE SCALE GENOMIC DNA]</scope>
    <source>
        <strain evidence="4">DSM 43163</strain>
    </source>
</reference>
<dbReference type="Pfam" id="PF02470">
    <property type="entry name" value="MlaD"/>
    <property type="match status" value="1"/>
</dbReference>
<sequence>MSRFGRKGRGPSSRSLLSFTVFAALTTALTVFIGQQILATGFNDRYALTATFDDVTGLLTGDQVKISGVPVGRVNEIEIRQGKAVVVMEVDREVRVPDDSTAAVQWRNTMGQRVVYLKPGTSGRMLADGGRVPHTQSVVDLGEIVNALGPLTGSLDPDMLNKLLQGFAQTLDGNEDNINTMIQNVDLLLAAFGRRAQTVQQMIDNYRTVAEAVRTRDRQIAASIDNLERLTEVFAGNRQLLEGAVVEVSNVTSALNEVLGGNEEQLSRIIGNLTSFTQTARWKIDNLEKMVQQLPLALRQLFAATNGGHFLRSNALCLNIVQGPCPFPMRFPGSGQKPSQQELAKLRQMLTSAGTGGR</sequence>
<proteinExistence type="predicted"/>
<gene>
    <name evidence="3" type="ORF">SAMN04489712_102381</name>
</gene>
<dbReference type="Proteomes" id="UP000236723">
    <property type="component" value="Unassembled WGS sequence"/>
</dbReference>
<dbReference type="EMBL" id="FNVO01000002">
    <property type="protein sequence ID" value="SEF88507.1"/>
    <property type="molecule type" value="Genomic_DNA"/>
</dbReference>
<evidence type="ECO:0000259" key="1">
    <source>
        <dbReference type="Pfam" id="PF02470"/>
    </source>
</evidence>
<dbReference type="NCBIfam" id="TIGR00996">
    <property type="entry name" value="Mtu_fam_mce"/>
    <property type="match status" value="1"/>
</dbReference>
<dbReference type="InterPro" id="IPR052336">
    <property type="entry name" value="MlaD_Phospholipid_Transporter"/>
</dbReference>
<dbReference type="OrthoDB" id="9771725at2"/>
<dbReference type="Pfam" id="PF11887">
    <property type="entry name" value="Mce4_CUP1"/>
    <property type="match status" value="1"/>
</dbReference>
<dbReference type="InterPro" id="IPR003399">
    <property type="entry name" value="Mce/MlaD"/>
</dbReference>
<feature type="domain" description="Mammalian cell entry C-terminal" evidence="2">
    <location>
        <begin position="123"/>
        <end position="309"/>
    </location>
</feature>
<feature type="domain" description="Mce/MlaD" evidence="1">
    <location>
        <begin position="46"/>
        <end position="120"/>
    </location>
</feature>
<dbReference type="InterPro" id="IPR024516">
    <property type="entry name" value="Mce_C"/>
</dbReference>
<accession>A0A1H5VPQ9</accession>
<dbReference type="InterPro" id="IPR005693">
    <property type="entry name" value="Mce"/>
</dbReference>
<evidence type="ECO:0000313" key="3">
    <source>
        <dbReference type="EMBL" id="SEF88507.1"/>
    </source>
</evidence>
<protein>
    <submittedName>
        <fullName evidence="3">Phospholipid/cholesterol/gamma-HCH transport system substrate-binding protein</fullName>
    </submittedName>
</protein>
<evidence type="ECO:0000259" key="2">
    <source>
        <dbReference type="Pfam" id="PF11887"/>
    </source>
</evidence>
<dbReference type="PANTHER" id="PTHR33371:SF4">
    <property type="entry name" value="INTERMEMBRANE PHOSPHOLIPID TRANSPORT SYSTEM BINDING PROTEIN MLAD"/>
    <property type="match status" value="1"/>
</dbReference>
<keyword evidence="4" id="KW-1185">Reference proteome</keyword>
<organism evidence="3 4">
    <name type="scientific">Thermomonospora echinospora</name>
    <dbReference type="NCBI Taxonomy" id="1992"/>
    <lineage>
        <taxon>Bacteria</taxon>
        <taxon>Bacillati</taxon>
        <taxon>Actinomycetota</taxon>
        <taxon>Actinomycetes</taxon>
        <taxon>Streptosporangiales</taxon>
        <taxon>Thermomonosporaceae</taxon>
        <taxon>Thermomonospora</taxon>
    </lineage>
</organism>
<dbReference type="AlphaFoldDB" id="A0A1H5VPQ9"/>